<dbReference type="NCBIfam" id="TIGR01307">
    <property type="entry name" value="pgm_bpd_ind"/>
    <property type="match status" value="1"/>
</dbReference>
<feature type="binding site" evidence="10">
    <location>
        <position position="147"/>
    </location>
    <ligand>
        <name>substrate</name>
    </ligand>
</feature>
<dbReference type="HAMAP" id="MF_01038">
    <property type="entry name" value="GpmI"/>
    <property type="match status" value="1"/>
</dbReference>
<dbReference type="InterPro" id="IPR006124">
    <property type="entry name" value="Metalloenzyme"/>
</dbReference>
<dbReference type="SUPFAM" id="SSF53649">
    <property type="entry name" value="Alkaline phosphatase-like"/>
    <property type="match status" value="1"/>
</dbReference>
<dbReference type="GO" id="GO:0006096">
    <property type="term" value="P:glycolytic process"/>
    <property type="evidence" value="ECO:0007669"/>
    <property type="project" value="UniProtKB-UniPathway"/>
</dbReference>
<keyword evidence="8" id="KW-0413">Isomerase</keyword>
<reference evidence="14 16" key="2">
    <citation type="submission" date="2018-11" db="EMBL/GenBank/DDBJ databases">
        <authorList>
            <consortium name="Pathogen Informatics"/>
        </authorList>
    </citation>
    <scope>NUCLEOTIDE SEQUENCE [LARGE SCALE GENOMIC DNA]</scope>
</reference>
<evidence type="ECO:0000259" key="12">
    <source>
        <dbReference type="Pfam" id="PF01676"/>
    </source>
</evidence>
<evidence type="ECO:0000256" key="9">
    <source>
        <dbReference type="PIRSR" id="PIRSR001492-1"/>
    </source>
</evidence>
<evidence type="ECO:0000259" key="13">
    <source>
        <dbReference type="Pfam" id="PF06415"/>
    </source>
</evidence>
<dbReference type="FunFam" id="3.40.1450.10:FF:000002">
    <property type="entry name" value="2,3-bisphosphoglycerate-independent phosphoglycerate mutase"/>
    <property type="match status" value="1"/>
</dbReference>
<dbReference type="EMBL" id="UYYG01000010">
    <property type="protein sequence ID" value="VDN50929.1"/>
    <property type="molecule type" value="Genomic_DNA"/>
</dbReference>
<gene>
    <name evidence="14" type="ORF">DME_LOCUS902</name>
</gene>
<organism evidence="15 17">
    <name type="scientific">Dracunculus medinensis</name>
    <name type="common">Guinea worm</name>
    <dbReference type="NCBI Taxonomy" id="318479"/>
    <lineage>
        <taxon>Eukaryota</taxon>
        <taxon>Metazoa</taxon>
        <taxon>Ecdysozoa</taxon>
        <taxon>Nematoda</taxon>
        <taxon>Chromadorea</taxon>
        <taxon>Rhabditida</taxon>
        <taxon>Spirurina</taxon>
        <taxon>Dracunculoidea</taxon>
        <taxon>Dracunculidae</taxon>
        <taxon>Dracunculus</taxon>
    </lineage>
</organism>
<feature type="binding site" evidence="11">
    <location>
        <position position="359"/>
    </location>
    <ligand>
        <name>Mn(2+)</name>
        <dbReference type="ChEBI" id="CHEBI:29035"/>
        <label>1</label>
    </ligand>
</feature>
<dbReference type="GO" id="GO:0005737">
    <property type="term" value="C:cytoplasm"/>
    <property type="evidence" value="ECO:0007669"/>
    <property type="project" value="InterPro"/>
</dbReference>
<dbReference type="EC" id="5.4.2.12" evidence="4"/>
<feature type="binding site" evidence="11">
    <location>
        <position position="363"/>
    </location>
    <ligand>
        <name>Mn(2+)</name>
        <dbReference type="ChEBI" id="CHEBI:29035"/>
        <label>1</label>
    </ligand>
</feature>
<keyword evidence="7 11" id="KW-0464">Manganese</keyword>
<feature type="binding site" evidence="11">
    <location>
        <position position="401"/>
    </location>
    <ligand>
        <name>Mn(2+)</name>
        <dbReference type="ChEBI" id="CHEBI:29035"/>
        <label>2</label>
    </ligand>
</feature>
<dbReference type="WBParaSite" id="DME_0000596301-mRNA-1">
    <property type="protein sequence ID" value="DME_0000596301-mRNA-1"/>
    <property type="gene ID" value="DME_0000596301"/>
</dbReference>
<keyword evidence="16" id="KW-1185">Reference proteome</keyword>
<evidence type="ECO:0000256" key="1">
    <source>
        <dbReference type="ARBA" id="ARBA00001936"/>
    </source>
</evidence>
<dbReference type="Pfam" id="PF01676">
    <property type="entry name" value="Metalloenzyme"/>
    <property type="match status" value="1"/>
</dbReference>
<dbReference type="PIRSF" id="PIRSF001492">
    <property type="entry name" value="IPGAM"/>
    <property type="match status" value="1"/>
</dbReference>
<dbReference type="Gene3D" id="3.40.1450.10">
    <property type="entry name" value="BPG-independent phosphoglycerate mutase, domain B"/>
    <property type="match status" value="1"/>
</dbReference>
<dbReference type="Pfam" id="PF06415">
    <property type="entry name" value="iPGM_N"/>
    <property type="match status" value="1"/>
</dbReference>
<dbReference type="Proteomes" id="UP000274756">
    <property type="component" value="Unassembled WGS sequence"/>
</dbReference>
<keyword evidence="6" id="KW-0324">Glycolysis</keyword>
<protein>
    <recommendedName>
        <fullName evidence="4">phosphoglycerate mutase (2,3-diphosphoglycerate-independent)</fullName>
        <ecNumber evidence="4">5.4.2.12</ecNumber>
    </recommendedName>
</protein>
<dbReference type="AlphaFoldDB" id="A0A0N4UEY2"/>
<feature type="binding site" evidence="10">
    <location>
        <position position="292"/>
    </location>
    <ligand>
        <name>substrate</name>
    </ligand>
</feature>
<proteinExistence type="inferred from homology"/>
<dbReference type="GO" id="GO:0030145">
    <property type="term" value="F:manganese ion binding"/>
    <property type="evidence" value="ECO:0007669"/>
    <property type="project" value="InterPro"/>
</dbReference>
<dbReference type="InterPro" id="IPR036646">
    <property type="entry name" value="PGAM_B_sf"/>
</dbReference>
<dbReference type="OrthoDB" id="1886626at2759"/>
<dbReference type="InterPro" id="IPR017850">
    <property type="entry name" value="Alkaline_phosphatase_core_sf"/>
</dbReference>
<evidence type="ECO:0000256" key="5">
    <source>
        <dbReference type="ARBA" id="ARBA00022723"/>
    </source>
</evidence>
<dbReference type="Proteomes" id="UP000038040">
    <property type="component" value="Unplaced"/>
</dbReference>
<keyword evidence="5 11" id="KW-0479">Metal-binding</keyword>
<feature type="binding site" evidence="11">
    <location>
        <position position="418"/>
    </location>
    <ligand>
        <name>Mn(2+)</name>
        <dbReference type="ChEBI" id="CHEBI:29035"/>
        <label>1</label>
    </ligand>
</feature>
<feature type="binding site" evidence="11">
    <location>
        <position position="24"/>
    </location>
    <ligand>
        <name>Mn(2+)</name>
        <dbReference type="ChEBI" id="CHEBI:29035"/>
        <label>2</label>
    </ligand>
</feature>
<dbReference type="InterPro" id="IPR005995">
    <property type="entry name" value="Pgm_bpd_ind"/>
</dbReference>
<dbReference type="InterPro" id="IPR011258">
    <property type="entry name" value="BPG-indep_PGM_N"/>
</dbReference>
<comment type="pathway">
    <text evidence="2">Carbohydrate degradation; glycolysis; pyruvate from D-glyceraldehyde 3-phosphate: step 3/5.</text>
</comment>
<dbReference type="Gene3D" id="3.40.720.10">
    <property type="entry name" value="Alkaline Phosphatase, subunit A"/>
    <property type="match status" value="1"/>
</dbReference>
<evidence type="ECO:0000313" key="14">
    <source>
        <dbReference type="EMBL" id="VDN50929.1"/>
    </source>
</evidence>
<sequence>MDHWQQIEAHGLHVGLPEGLMGNSEVGHLNIGAGRVIYQDIVRINMAIKNKTLVDNPALRKASERAKNGNGRIHLAGLVSDGGVHSHIDHLFALITALKQLAVPKLFIHFFGDGRDTSPTSGVNFLQQLLDYVKNENYGEISTVVGRYYAMDRDKRWERIRVAYDALIGGIGEKSHINKVIDVIKSRYAIDETDEFLKPIILNSEGQNDTIIFFDYRADRMREITECVGMERYKDLDSDVPHPKNMKVIGMTQYKAEFIFPSLFPPETHVNVLAEWLAAQGLSQFHCAETEKYAHVTFFFNGGVERQFENEERCLVPSPKVATYDLLPPMSSAGVADKMVEQLNIKKHPFIMCNFAPPDMVGHTGVYDAAIKACEATDLAIGRIYKACQENGYVLMVTADHGNAEKMIAPDGSKHTAHTCNKVPFTCCSSKFKFKHSLSDREMALCDVAPTVLHVMGLPIPKEMDGCSLLEEI</sequence>
<dbReference type="PANTHER" id="PTHR31637">
    <property type="entry name" value="2,3-BISPHOSPHOGLYCERATE-INDEPENDENT PHOSPHOGLYCERATE MUTASE"/>
    <property type="match status" value="1"/>
</dbReference>
<dbReference type="PANTHER" id="PTHR31637:SF0">
    <property type="entry name" value="2,3-BISPHOSPHOGLYCERATE-INDEPENDENT PHOSPHOGLYCERATE MUTASE"/>
    <property type="match status" value="1"/>
</dbReference>
<comment type="similarity">
    <text evidence="3">Belongs to the BPG-independent phosphoglycerate mutase family.</text>
</comment>
<name>A0A0N4UEY2_DRAME</name>
<dbReference type="CDD" id="cd16010">
    <property type="entry name" value="iPGM"/>
    <property type="match status" value="1"/>
</dbReference>
<feature type="binding site" evidence="10">
    <location>
        <position position="153"/>
    </location>
    <ligand>
        <name>substrate</name>
    </ligand>
</feature>
<dbReference type="SUPFAM" id="SSF64158">
    <property type="entry name" value="2,3-Bisphosphoglycerate-independent phosphoglycerate mutase, substrate-binding domain"/>
    <property type="match status" value="1"/>
</dbReference>
<evidence type="ECO:0000313" key="15">
    <source>
        <dbReference type="Proteomes" id="UP000038040"/>
    </source>
</evidence>
<comment type="cofactor">
    <cofactor evidence="1">
        <name>Mn(2+)</name>
        <dbReference type="ChEBI" id="CHEBI:29035"/>
    </cofactor>
</comment>
<evidence type="ECO:0000256" key="11">
    <source>
        <dbReference type="PIRSR" id="PIRSR001492-3"/>
    </source>
</evidence>
<dbReference type="STRING" id="318479.A0A0N4UEY2"/>
<dbReference type="GO" id="GO:0006007">
    <property type="term" value="P:glucose catabolic process"/>
    <property type="evidence" value="ECO:0007669"/>
    <property type="project" value="InterPro"/>
</dbReference>
<evidence type="ECO:0000256" key="4">
    <source>
        <dbReference type="ARBA" id="ARBA00012026"/>
    </source>
</evidence>
<evidence type="ECO:0000256" key="7">
    <source>
        <dbReference type="ARBA" id="ARBA00023211"/>
    </source>
</evidence>
<evidence type="ECO:0000313" key="16">
    <source>
        <dbReference type="Proteomes" id="UP000274756"/>
    </source>
</evidence>
<evidence type="ECO:0000313" key="17">
    <source>
        <dbReference type="WBParaSite" id="DME_0000596301-mRNA-1"/>
    </source>
</evidence>
<feature type="binding site" evidence="11">
    <location>
        <position position="400"/>
    </location>
    <ligand>
        <name>Mn(2+)</name>
        <dbReference type="ChEBI" id="CHEBI:29035"/>
        <label>2</label>
    </ligand>
</feature>
<evidence type="ECO:0000256" key="10">
    <source>
        <dbReference type="PIRSR" id="PIRSR001492-2"/>
    </source>
</evidence>
<evidence type="ECO:0000256" key="8">
    <source>
        <dbReference type="ARBA" id="ARBA00023235"/>
    </source>
</evidence>
<dbReference type="UniPathway" id="UPA00109">
    <property type="reaction ID" value="UER00186"/>
</dbReference>
<feature type="binding site" evidence="10">
    <location>
        <begin position="217"/>
        <end position="220"/>
    </location>
    <ligand>
        <name>substrate</name>
    </ligand>
</feature>
<feature type="active site" description="Phosphoserine intermediate" evidence="9">
    <location>
        <position position="24"/>
    </location>
</feature>
<feature type="binding site" evidence="10">
    <location>
        <position position="85"/>
    </location>
    <ligand>
        <name>substrate</name>
    </ligand>
</feature>
<reference evidence="17" key="1">
    <citation type="submission" date="2017-02" db="UniProtKB">
        <authorList>
            <consortium name="WormBaseParasite"/>
        </authorList>
    </citation>
    <scope>IDENTIFICATION</scope>
</reference>
<feature type="domain" description="Metalloenzyme" evidence="12">
    <location>
        <begin position="1"/>
        <end position="458"/>
    </location>
</feature>
<evidence type="ECO:0000256" key="6">
    <source>
        <dbReference type="ARBA" id="ARBA00023152"/>
    </source>
</evidence>
<feature type="domain" description="BPG-independent PGAM N-terminal" evidence="13">
    <location>
        <begin position="44"/>
        <end position="255"/>
    </location>
</feature>
<evidence type="ECO:0000256" key="3">
    <source>
        <dbReference type="ARBA" id="ARBA00008819"/>
    </source>
</evidence>
<feature type="binding site" evidence="10">
    <location>
        <begin position="115"/>
        <end position="116"/>
    </location>
    <ligand>
        <name>substrate</name>
    </ligand>
</feature>
<evidence type="ECO:0000256" key="2">
    <source>
        <dbReference type="ARBA" id="ARBA00004798"/>
    </source>
</evidence>
<dbReference type="GO" id="GO:0004619">
    <property type="term" value="F:phosphoglycerate mutase activity"/>
    <property type="evidence" value="ECO:0007669"/>
    <property type="project" value="UniProtKB-EC"/>
</dbReference>
<accession>A0A0N4UEY2</accession>